<dbReference type="AlphaFoldDB" id="A0A7X2J0D5"/>
<gene>
    <name evidence="2" type="ORF">GJU40_13345</name>
</gene>
<dbReference type="Pfam" id="PF01584">
    <property type="entry name" value="CheW"/>
    <property type="match status" value="1"/>
</dbReference>
<dbReference type="OrthoDB" id="9787997at2"/>
<dbReference type="PROSITE" id="PS50851">
    <property type="entry name" value="CHEW"/>
    <property type="match status" value="1"/>
</dbReference>
<dbReference type="InterPro" id="IPR039315">
    <property type="entry name" value="CheW"/>
</dbReference>
<dbReference type="Gene3D" id="2.30.30.40">
    <property type="entry name" value="SH3 Domains"/>
    <property type="match status" value="1"/>
</dbReference>
<sequence length="152" mass="16394">MLVNQYVIFQTGNEEYGLPVHSVLSIEKTKEPSIMPGMPAFVRGIVEVRGELLPALDMGLVLYDKESSLDASQKMIVVQTSEGPAGCIVDEAKEILDIPEESVKTISIGTFQTSSYFSGVASLPPRLITLIDPEKLVVSLGGLEMLNGKLPS</sequence>
<protein>
    <submittedName>
        <fullName evidence="2">Chemotaxis protein CheW</fullName>
    </submittedName>
</protein>
<dbReference type="GO" id="GO:0005829">
    <property type="term" value="C:cytosol"/>
    <property type="evidence" value="ECO:0007669"/>
    <property type="project" value="TreeGrafter"/>
</dbReference>
<proteinExistence type="predicted"/>
<dbReference type="PANTHER" id="PTHR22617">
    <property type="entry name" value="CHEMOTAXIS SENSOR HISTIDINE KINASE-RELATED"/>
    <property type="match status" value="1"/>
</dbReference>
<dbReference type="GO" id="GO:0006935">
    <property type="term" value="P:chemotaxis"/>
    <property type="evidence" value="ECO:0007669"/>
    <property type="project" value="InterPro"/>
</dbReference>
<dbReference type="PANTHER" id="PTHR22617:SF23">
    <property type="entry name" value="CHEMOTAXIS PROTEIN CHEW"/>
    <property type="match status" value="1"/>
</dbReference>
<accession>A0A7X2J0D5</accession>
<evidence type="ECO:0000259" key="1">
    <source>
        <dbReference type="PROSITE" id="PS50851"/>
    </source>
</evidence>
<evidence type="ECO:0000313" key="3">
    <source>
        <dbReference type="Proteomes" id="UP000448867"/>
    </source>
</evidence>
<organism evidence="2 3">
    <name type="scientific">Metabacillus lacus</name>
    <dbReference type="NCBI Taxonomy" id="1983721"/>
    <lineage>
        <taxon>Bacteria</taxon>
        <taxon>Bacillati</taxon>
        <taxon>Bacillota</taxon>
        <taxon>Bacilli</taxon>
        <taxon>Bacillales</taxon>
        <taxon>Bacillaceae</taxon>
        <taxon>Metabacillus</taxon>
    </lineage>
</organism>
<dbReference type="Proteomes" id="UP000448867">
    <property type="component" value="Unassembled WGS sequence"/>
</dbReference>
<reference evidence="2 3" key="1">
    <citation type="submission" date="2019-11" db="EMBL/GenBank/DDBJ databases">
        <title>Bacillus lacus genome.</title>
        <authorList>
            <person name="Allen C.J."/>
            <person name="Newman J.D."/>
        </authorList>
    </citation>
    <scope>NUCLEOTIDE SEQUENCE [LARGE SCALE GENOMIC DNA]</scope>
    <source>
        <strain evidence="2 3">KCTC 33946</strain>
    </source>
</reference>
<name>A0A7X2J0D5_9BACI</name>
<dbReference type="EMBL" id="WKKI01000028">
    <property type="protein sequence ID" value="MRX73128.1"/>
    <property type="molecule type" value="Genomic_DNA"/>
</dbReference>
<dbReference type="SMART" id="SM00260">
    <property type="entry name" value="CheW"/>
    <property type="match status" value="1"/>
</dbReference>
<dbReference type="InterPro" id="IPR002545">
    <property type="entry name" value="CheW-lke_dom"/>
</dbReference>
<dbReference type="RefSeq" id="WP_154308489.1">
    <property type="nucleotide sequence ID" value="NZ_WKKI01000028.1"/>
</dbReference>
<feature type="domain" description="CheW-like" evidence="1">
    <location>
        <begin position="3"/>
        <end position="142"/>
    </location>
</feature>
<dbReference type="InterPro" id="IPR036061">
    <property type="entry name" value="CheW-like_dom_sf"/>
</dbReference>
<evidence type="ECO:0000313" key="2">
    <source>
        <dbReference type="EMBL" id="MRX73128.1"/>
    </source>
</evidence>
<comment type="caution">
    <text evidence="2">The sequence shown here is derived from an EMBL/GenBank/DDBJ whole genome shotgun (WGS) entry which is preliminary data.</text>
</comment>
<keyword evidence="3" id="KW-1185">Reference proteome</keyword>
<dbReference type="Gene3D" id="2.40.50.180">
    <property type="entry name" value="CheA-289, Domain 4"/>
    <property type="match status" value="1"/>
</dbReference>
<dbReference type="SUPFAM" id="SSF50341">
    <property type="entry name" value="CheW-like"/>
    <property type="match status" value="1"/>
</dbReference>
<dbReference type="GO" id="GO:0007165">
    <property type="term" value="P:signal transduction"/>
    <property type="evidence" value="ECO:0007669"/>
    <property type="project" value="InterPro"/>
</dbReference>